<dbReference type="PANTHER" id="PTHR34801:SF6">
    <property type="entry name" value="SLL1620 PROTEIN"/>
    <property type="match status" value="1"/>
</dbReference>
<proteinExistence type="predicted"/>
<dbReference type="InterPro" id="IPR010865">
    <property type="entry name" value="DUF1499"/>
</dbReference>
<evidence type="ECO:0000313" key="2">
    <source>
        <dbReference type="Proteomes" id="UP000318437"/>
    </source>
</evidence>
<dbReference type="Proteomes" id="UP000318437">
    <property type="component" value="Unassembled WGS sequence"/>
</dbReference>
<reference evidence="1 2" key="1">
    <citation type="submission" date="2019-02" db="EMBL/GenBank/DDBJ databases">
        <title>Deep-cultivation of Planctomycetes and their phenomic and genomic characterization uncovers novel biology.</title>
        <authorList>
            <person name="Wiegand S."/>
            <person name="Jogler M."/>
            <person name="Boedeker C."/>
            <person name="Pinto D."/>
            <person name="Vollmers J."/>
            <person name="Rivas-Marin E."/>
            <person name="Kohn T."/>
            <person name="Peeters S.H."/>
            <person name="Heuer A."/>
            <person name="Rast P."/>
            <person name="Oberbeckmann S."/>
            <person name="Bunk B."/>
            <person name="Jeske O."/>
            <person name="Meyerdierks A."/>
            <person name="Storesund J.E."/>
            <person name="Kallscheuer N."/>
            <person name="Luecker S."/>
            <person name="Lage O.M."/>
            <person name="Pohl T."/>
            <person name="Merkel B.J."/>
            <person name="Hornburger P."/>
            <person name="Mueller R.-W."/>
            <person name="Bruemmer F."/>
            <person name="Labrenz M."/>
            <person name="Spormann A.M."/>
            <person name="Op Den Camp H."/>
            <person name="Overmann J."/>
            <person name="Amann R."/>
            <person name="Jetten M.S.M."/>
            <person name="Mascher T."/>
            <person name="Medema M.H."/>
            <person name="Devos D.P."/>
            <person name="Kaster A.-K."/>
            <person name="Ovreas L."/>
            <person name="Rohde M."/>
            <person name="Galperin M.Y."/>
            <person name="Jogler C."/>
        </authorList>
    </citation>
    <scope>NUCLEOTIDE SEQUENCE [LARGE SCALE GENOMIC DNA]</scope>
    <source>
        <strain evidence="1 2">Pla144</strain>
    </source>
</reference>
<evidence type="ECO:0008006" key="3">
    <source>
        <dbReference type="Google" id="ProtNLM"/>
    </source>
</evidence>
<comment type="caution">
    <text evidence="1">The sequence shown here is derived from an EMBL/GenBank/DDBJ whole genome shotgun (WGS) entry which is preliminary data.</text>
</comment>
<dbReference type="EMBL" id="SJPS01000001">
    <property type="protein sequence ID" value="TWU30531.1"/>
    <property type="molecule type" value="Genomic_DNA"/>
</dbReference>
<dbReference type="AlphaFoldDB" id="A0A5C6D418"/>
<dbReference type="Pfam" id="PF07386">
    <property type="entry name" value="DUF1499"/>
    <property type="match status" value="1"/>
</dbReference>
<protein>
    <recommendedName>
        <fullName evidence="3">DUF1499 domain-containing protein</fullName>
    </recommendedName>
</protein>
<dbReference type="PIRSF" id="PIRSF026426">
    <property type="entry name" value="DUF1499"/>
    <property type="match status" value="1"/>
</dbReference>
<gene>
    <name evidence="1" type="ORF">Pla144_13190</name>
</gene>
<dbReference type="PANTHER" id="PTHR34801">
    <property type="entry name" value="EXPRESSED PROTEIN"/>
    <property type="match status" value="1"/>
</dbReference>
<name>A0A5C6D418_9BACT</name>
<dbReference type="RefSeq" id="WP_197530414.1">
    <property type="nucleotide sequence ID" value="NZ_SJPS01000001.1"/>
</dbReference>
<organism evidence="1 2">
    <name type="scientific">Bythopirellula polymerisocia</name>
    <dbReference type="NCBI Taxonomy" id="2528003"/>
    <lineage>
        <taxon>Bacteria</taxon>
        <taxon>Pseudomonadati</taxon>
        <taxon>Planctomycetota</taxon>
        <taxon>Planctomycetia</taxon>
        <taxon>Pirellulales</taxon>
        <taxon>Lacipirellulaceae</taxon>
        <taxon>Bythopirellula</taxon>
    </lineage>
</organism>
<evidence type="ECO:0000313" key="1">
    <source>
        <dbReference type="EMBL" id="TWU30531.1"/>
    </source>
</evidence>
<accession>A0A5C6D418</accession>
<sequence>MAKKTMALWLAASLCVILVGIRLANSYTHPLHTLGMVNGRLAECPNYPNCVSTQDKNSEHCMDPIPYTLSAKETQRQLESIIQAMPRSQIVSSQTGYVHAEFSSLLLGFVDDVELAIDAKENLIHFRSAARLGRSDFGVNRRRMEQIRQQFQQH</sequence>
<keyword evidence="2" id="KW-1185">Reference proteome</keyword>